<dbReference type="HOGENOM" id="CLU_640769_0_0_12"/>
<evidence type="ECO:0000313" key="2">
    <source>
        <dbReference type="Proteomes" id="UP000007383"/>
    </source>
</evidence>
<protein>
    <recommendedName>
        <fullName evidence="3">Rhs family protein</fullName>
    </recommendedName>
</protein>
<dbReference type="Gene3D" id="2.180.10.10">
    <property type="entry name" value="RHS repeat-associated core"/>
    <property type="match status" value="1"/>
</dbReference>
<name>H9UI03_SPIAZ</name>
<proteinExistence type="predicted"/>
<keyword evidence="2" id="KW-1185">Reference proteome</keyword>
<organism evidence="1 2">
    <name type="scientific">Spirochaeta africana (strain ATCC 700263 / DSM 8902 / Z-7692)</name>
    <dbReference type="NCBI Taxonomy" id="889378"/>
    <lineage>
        <taxon>Bacteria</taxon>
        <taxon>Pseudomonadati</taxon>
        <taxon>Spirochaetota</taxon>
        <taxon>Spirochaetia</taxon>
        <taxon>Spirochaetales</taxon>
        <taxon>Spirochaetaceae</taxon>
        <taxon>Spirochaeta</taxon>
    </lineage>
</organism>
<dbReference type="Proteomes" id="UP000007383">
    <property type="component" value="Chromosome"/>
</dbReference>
<dbReference type="EMBL" id="CP003282">
    <property type="protein sequence ID" value="AFG37146.1"/>
    <property type="molecule type" value="Genomic_DNA"/>
</dbReference>
<dbReference type="STRING" id="889378.Spiaf_1059"/>
<reference evidence="2" key="1">
    <citation type="journal article" date="2013" name="Stand. Genomic Sci.">
        <title>Complete genome sequence of the halophilic bacterium Spirochaeta africana type strain (Z-7692(T)) from the alkaline Lake Magadi in the East African Rift.</title>
        <authorList>
            <person name="Liolos K."/>
            <person name="Abt B."/>
            <person name="Scheuner C."/>
            <person name="Teshima H."/>
            <person name="Held B."/>
            <person name="Lapidus A."/>
            <person name="Nolan M."/>
            <person name="Lucas S."/>
            <person name="Deshpande S."/>
            <person name="Cheng J.F."/>
            <person name="Tapia R."/>
            <person name="Goodwin L.A."/>
            <person name="Pitluck S."/>
            <person name="Pagani I."/>
            <person name="Ivanova N."/>
            <person name="Mavromatis K."/>
            <person name="Mikhailova N."/>
            <person name="Huntemann M."/>
            <person name="Pati A."/>
            <person name="Chen A."/>
            <person name="Palaniappan K."/>
            <person name="Land M."/>
            <person name="Rohde M."/>
            <person name="Tindall B.J."/>
            <person name="Detter J.C."/>
            <person name="Goker M."/>
            <person name="Bristow J."/>
            <person name="Eisen J.A."/>
            <person name="Markowitz V."/>
            <person name="Hugenholtz P."/>
            <person name="Woyke T."/>
            <person name="Klenk H.P."/>
            <person name="Kyrpides N.C."/>
        </authorList>
    </citation>
    <scope>NUCLEOTIDE SEQUENCE</scope>
    <source>
        <strain evidence="2">ATCC 700263 / DSM 8902 / Z-7692</strain>
    </source>
</reference>
<accession>H9UI03</accession>
<evidence type="ECO:0008006" key="3">
    <source>
        <dbReference type="Google" id="ProtNLM"/>
    </source>
</evidence>
<evidence type="ECO:0000313" key="1">
    <source>
        <dbReference type="EMBL" id="AFG37146.1"/>
    </source>
</evidence>
<gene>
    <name evidence="1" type="ordered locus">Spiaf_1059</name>
</gene>
<sequence length="428" mass="49741">MFKKFLPEYTRLIAVMVLLTGAVPLWSVQPGELHTLQWHASNPVWMRGPGVSWVQARYLAYAVGLYPRTEDGAEAWDTRVPADLKAVVGDEHPSSVQAQRQVYLYHGQLAADRWVWYRTETSLAAELLMFHRDHAPADEPDVLRLYREDGALLLEVEHRAGAVDWIDRLQYQQGLLAVRTRTDAAGDVLYTDSYSYRGDGALRLVERAFPDGSTRSSQYSFHQGLLRDELHGMPDGSSLLIRYDRFGRPLQEREYRGDERTEETSFRYERDADTRPISSRTVFPGTERRIEREFSDGLEIAALHMDGDQEVRRITFRYDDERRRIERREVAEDQDQRVTYAYTDDGSLYEERRYLGDSLQERRLQLPAGEDAVRQLQPAAEIPEGTDELRILFSQGNPALRVYYSEQRRRKEEVIQDGEILRTRSFSR</sequence>
<dbReference type="PATRIC" id="fig|889378.3.peg.1060"/>
<dbReference type="KEGG" id="sfc:Spiaf_1059"/>
<dbReference type="AlphaFoldDB" id="H9UI03"/>